<dbReference type="Pfam" id="PF10153">
    <property type="entry name" value="Efg1"/>
    <property type="match status" value="1"/>
</dbReference>
<evidence type="ECO:0000256" key="8">
    <source>
        <dbReference type="SAM" id="MobiDB-lite"/>
    </source>
</evidence>
<gene>
    <name evidence="9" type="ORF">BE221DRAFT_71431</name>
</gene>
<dbReference type="GO" id="GO:0005730">
    <property type="term" value="C:nucleolus"/>
    <property type="evidence" value="ECO:0007669"/>
    <property type="project" value="UniProtKB-SubCell"/>
</dbReference>
<evidence type="ECO:0000256" key="1">
    <source>
        <dbReference type="ARBA" id="ARBA00004604"/>
    </source>
</evidence>
<accession>A0A1Y5IFM6</accession>
<protein>
    <recommendedName>
        <fullName evidence="3">rRNA-processing protein EFG1</fullName>
    </recommendedName>
    <alternativeName>
        <fullName evidence="4">rRNA-processing protein efg1</fullName>
    </alternativeName>
</protein>
<keyword evidence="5" id="KW-0698">rRNA processing</keyword>
<dbReference type="GO" id="GO:0000462">
    <property type="term" value="P:maturation of SSU-rRNA from tricistronic rRNA transcript (SSU-rRNA, 5.8S rRNA, LSU-rRNA)"/>
    <property type="evidence" value="ECO:0007669"/>
    <property type="project" value="TreeGrafter"/>
</dbReference>
<keyword evidence="7" id="KW-0539">Nucleus</keyword>
<dbReference type="AlphaFoldDB" id="A0A1Y5IFM6"/>
<dbReference type="InterPro" id="IPR050786">
    <property type="entry name" value="EFG1_rRNA-proc"/>
</dbReference>
<feature type="compositionally biased region" description="Basic and acidic residues" evidence="8">
    <location>
        <begin position="248"/>
        <end position="277"/>
    </location>
</feature>
<evidence type="ECO:0000256" key="7">
    <source>
        <dbReference type="ARBA" id="ARBA00023242"/>
    </source>
</evidence>
<feature type="compositionally biased region" description="Basic and acidic residues" evidence="8">
    <location>
        <begin position="45"/>
        <end position="71"/>
    </location>
</feature>
<feature type="compositionally biased region" description="Basic residues" evidence="8">
    <location>
        <begin position="1"/>
        <end position="25"/>
    </location>
</feature>
<comment type="subcellular location">
    <subcellularLocation>
        <location evidence="1">Nucleus</location>
        <location evidence="1">Nucleolus</location>
    </subcellularLocation>
</comment>
<proteinExistence type="inferred from homology"/>
<dbReference type="Proteomes" id="UP000195557">
    <property type="component" value="Unassembled WGS sequence"/>
</dbReference>
<reference evidence="9" key="1">
    <citation type="submission" date="2017-04" db="EMBL/GenBank/DDBJ databases">
        <title>Population genomics of picophytoplankton unveils novel chromosome hypervariability.</title>
        <authorList>
            <consortium name="DOE Joint Genome Institute"/>
            <person name="Blanc-Mathieu R."/>
            <person name="Krasovec M."/>
            <person name="Hebrard M."/>
            <person name="Yau S."/>
            <person name="Desgranges E."/>
            <person name="Martin J."/>
            <person name="Schackwitz W."/>
            <person name="Kuo A."/>
            <person name="Salin G."/>
            <person name="Donnadieu C."/>
            <person name="Desdevises Y."/>
            <person name="Sanchez-Ferandin S."/>
            <person name="Moreau H."/>
            <person name="Rivals E."/>
            <person name="Grigoriev I.V."/>
            <person name="Grimsley N."/>
            <person name="Eyre-Walker A."/>
            <person name="Piganeau G."/>
        </authorList>
    </citation>
    <scope>NUCLEOTIDE SEQUENCE [LARGE SCALE GENOMIC DNA]</scope>
    <source>
        <strain evidence="9">RCC 1115</strain>
    </source>
</reference>
<feature type="compositionally biased region" description="Low complexity" evidence="8">
    <location>
        <begin position="213"/>
        <end position="223"/>
    </location>
</feature>
<name>A0A1Y5IFM6_OSTTA</name>
<feature type="compositionally biased region" description="Acidic residues" evidence="8">
    <location>
        <begin position="182"/>
        <end position="212"/>
    </location>
</feature>
<evidence type="ECO:0000256" key="2">
    <source>
        <dbReference type="ARBA" id="ARBA00006916"/>
    </source>
</evidence>
<evidence type="ECO:0000256" key="4">
    <source>
        <dbReference type="ARBA" id="ARBA00019827"/>
    </source>
</evidence>
<comment type="similarity">
    <text evidence="2">Belongs to the EFG1 family.</text>
</comment>
<evidence type="ECO:0000256" key="6">
    <source>
        <dbReference type="ARBA" id="ARBA00023054"/>
    </source>
</evidence>
<feature type="region of interest" description="Disordered" evidence="8">
    <location>
        <begin position="164"/>
        <end position="283"/>
    </location>
</feature>
<evidence type="ECO:0000256" key="5">
    <source>
        <dbReference type="ARBA" id="ARBA00022552"/>
    </source>
</evidence>
<evidence type="ECO:0000313" key="9">
    <source>
        <dbReference type="EMBL" id="OUS47427.1"/>
    </source>
</evidence>
<evidence type="ECO:0000256" key="3">
    <source>
        <dbReference type="ARBA" id="ARBA00018689"/>
    </source>
</evidence>
<dbReference type="EMBL" id="KZ155778">
    <property type="protein sequence ID" value="OUS47427.1"/>
    <property type="molecule type" value="Genomic_DNA"/>
</dbReference>
<sequence>MSGAPPKRKFVPRDKGKHAQARRPSVKNQIRSITRLLARPNVPQKLREEKQRELEKLERQGRDNKRVEREKKLSTRYHKVKFFERVKLTRRIAQLEREKEGGAGGDDAEAELSRLREDLEYVTHFPRGEKYVSVLVSDGDTEHATKERERLRRLVKANLAAEAALADENEGGADMAANAGAGEEDNDDFFMNDSGDDGEDGGGAEDDSDSDSDSSTSSSSSSGHGKKLKPELKMATDPIYIKNPAQKLLERSERKQNDVKVDKDGNKLPQRTRAEGGRKRRKK</sequence>
<organism evidence="9">
    <name type="scientific">Ostreococcus tauri</name>
    <name type="common">Marine green alga</name>
    <dbReference type="NCBI Taxonomy" id="70448"/>
    <lineage>
        <taxon>Eukaryota</taxon>
        <taxon>Viridiplantae</taxon>
        <taxon>Chlorophyta</taxon>
        <taxon>Mamiellophyceae</taxon>
        <taxon>Mamiellales</taxon>
        <taxon>Bathycoccaceae</taxon>
        <taxon>Ostreococcus</taxon>
    </lineage>
</organism>
<dbReference type="eggNOG" id="KOG4484">
    <property type="taxonomic scope" value="Eukaryota"/>
</dbReference>
<dbReference type="InterPro" id="IPR019310">
    <property type="entry name" value="Efg1"/>
</dbReference>
<keyword evidence="6" id="KW-0175">Coiled coil</keyword>
<dbReference type="PANTHER" id="PTHR33911:SF1">
    <property type="entry name" value="RRNA-PROCESSING PROTEIN EFG1"/>
    <property type="match status" value="1"/>
</dbReference>
<feature type="region of interest" description="Disordered" evidence="8">
    <location>
        <begin position="1"/>
        <end position="71"/>
    </location>
</feature>
<feature type="compositionally biased region" description="Low complexity" evidence="8">
    <location>
        <begin position="172"/>
        <end position="181"/>
    </location>
</feature>
<dbReference type="PANTHER" id="PTHR33911">
    <property type="entry name" value="RRNA-PROCESSING PROTEIN EFG1"/>
    <property type="match status" value="1"/>
</dbReference>
<dbReference type="GO" id="GO:0030688">
    <property type="term" value="C:preribosome, small subunit precursor"/>
    <property type="evidence" value="ECO:0007669"/>
    <property type="project" value="TreeGrafter"/>
</dbReference>